<evidence type="ECO:0000256" key="5">
    <source>
        <dbReference type="ARBA" id="ARBA00022944"/>
    </source>
</evidence>
<dbReference type="InterPro" id="IPR007554">
    <property type="entry name" value="Glycerophosphate_synth"/>
</dbReference>
<dbReference type="Pfam" id="PF04464">
    <property type="entry name" value="Glyphos_transf"/>
    <property type="match status" value="1"/>
</dbReference>
<dbReference type="InterPro" id="IPR051612">
    <property type="entry name" value="Teichoic_Acid_Biosynth"/>
</dbReference>
<gene>
    <name evidence="7" type="ORF">HOP53_06345</name>
</gene>
<proteinExistence type="inferred from homology"/>
<dbReference type="PANTHER" id="PTHR37316">
    <property type="entry name" value="TEICHOIC ACID GLYCEROL-PHOSPHATE PRIMASE"/>
    <property type="match status" value="1"/>
</dbReference>
<dbReference type="PANTHER" id="PTHR37316:SF3">
    <property type="entry name" value="TEICHOIC ACID GLYCEROL-PHOSPHATE TRANSFERASE"/>
    <property type="match status" value="1"/>
</dbReference>
<evidence type="ECO:0000313" key="7">
    <source>
        <dbReference type="EMBL" id="MCE8002454.1"/>
    </source>
</evidence>
<evidence type="ECO:0008006" key="9">
    <source>
        <dbReference type="Google" id="ProtNLM"/>
    </source>
</evidence>
<keyword evidence="6" id="KW-0472">Membrane</keyword>
<reference evidence="7 8" key="1">
    <citation type="journal article" date="2021" name="Front. Microbiol.">
        <title>Aerobic Denitrification and Heterotrophic Sulfur Oxidation in the Genus Halomonas Revealed by Six Novel Species Characterizations and Genome-Based Analysis.</title>
        <authorList>
            <person name="Wang L."/>
            <person name="Shao Z."/>
        </authorList>
    </citation>
    <scope>NUCLEOTIDE SEQUENCE [LARGE SCALE GENOMIC DNA]</scope>
    <source>
        <strain evidence="7 8">MCCC 1A11081</strain>
    </source>
</reference>
<dbReference type="InterPro" id="IPR043148">
    <property type="entry name" value="TagF_C"/>
</dbReference>
<evidence type="ECO:0000256" key="4">
    <source>
        <dbReference type="ARBA" id="ARBA00022679"/>
    </source>
</evidence>
<comment type="caution">
    <text evidence="7">The sequence shown here is derived from an EMBL/GenBank/DDBJ whole genome shotgun (WGS) entry which is preliminary data.</text>
</comment>
<dbReference type="Gene3D" id="3.40.50.12580">
    <property type="match status" value="1"/>
</dbReference>
<comment type="subcellular location">
    <subcellularLocation>
        <location evidence="1">Cell membrane</location>
        <topology evidence="1">Peripheral membrane protein</topology>
    </subcellularLocation>
</comment>
<dbReference type="Gene3D" id="3.40.50.11820">
    <property type="match status" value="1"/>
</dbReference>
<evidence type="ECO:0000256" key="6">
    <source>
        <dbReference type="ARBA" id="ARBA00023136"/>
    </source>
</evidence>
<evidence type="ECO:0000256" key="3">
    <source>
        <dbReference type="ARBA" id="ARBA00022475"/>
    </source>
</evidence>
<organism evidence="7 8">
    <name type="scientific">Billgrantia ethanolica</name>
    <dbReference type="NCBI Taxonomy" id="2733486"/>
    <lineage>
        <taxon>Bacteria</taxon>
        <taxon>Pseudomonadati</taxon>
        <taxon>Pseudomonadota</taxon>
        <taxon>Gammaproteobacteria</taxon>
        <taxon>Oceanospirillales</taxon>
        <taxon>Halomonadaceae</taxon>
        <taxon>Billgrantia</taxon>
    </lineage>
</organism>
<protein>
    <recommendedName>
        <fullName evidence="9">CDP-glycerol:poly(Glycerophosphate) glycerophosphotransferase</fullName>
    </recommendedName>
</protein>
<evidence type="ECO:0000313" key="8">
    <source>
        <dbReference type="Proteomes" id="UP001320168"/>
    </source>
</evidence>
<evidence type="ECO:0000256" key="2">
    <source>
        <dbReference type="ARBA" id="ARBA00010488"/>
    </source>
</evidence>
<comment type="similarity">
    <text evidence="2">Belongs to the CDP-glycerol glycerophosphotransferase family.</text>
</comment>
<sequence>MAPLALIRRVVAAAVCLPLVVLSFLVKKNGSIWVFGAWNGKQYSDNPRYLYEVLGATDSSIVPIWISKSPEIVEELKAKGYQAYYWLSPMGIYYSLRAGVAVVSHSADDVNPFASYRSKLFKITHGTPMKRMGRDNLSVHPDRRSRRLYEKVRAYTPQRKTPVAAFVSSEVSKVRFESAYRGSAIAVVNSGYPRWKGITDNRGVLRRIIEEELKGDLAGAFEKVILYAPTRRADSAFRLKIDASFVAFVNHANAESYVVVLRPHPSLLLEMDEDVRRRLSTLGFVELGCQRLNDINSALQDVDVLVTDYSSVIYDFCILARPAFLYAPDLDDYITSDTGLYEAYGESEPALKVDDLHEVLDPASQQQALGRVQEFKQEHCGRDAMAACAAIIETIRQKSPTD</sequence>
<dbReference type="EMBL" id="JABFTX010000001">
    <property type="protein sequence ID" value="MCE8002454.1"/>
    <property type="molecule type" value="Genomic_DNA"/>
</dbReference>
<keyword evidence="5" id="KW-0777">Teichoic acid biosynthesis</keyword>
<accession>A0ABS9A3R2</accession>
<dbReference type="Proteomes" id="UP001320168">
    <property type="component" value="Unassembled WGS sequence"/>
</dbReference>
<dbReference type="RefSeq" id="WP_234269230.1">
    <property type="nucleotide sequence ID" value="NZ_JABFTX010000001.1"/>
</dbReference>
<keyword evidence="8" id="KW-1185">Reference proteome</keyword>
<name>A0ABS9A3R2_9GAMM</name>
<dbReference type="InterPro" id="IPR043149">
    <property type="entry name" value="TagF_N"/>
</dbReference>
<keyword evidence="4" id="KW-0808">Transferase</keyword>
<keyword evidence="3" id="KW-1003">Cell membrane</keyword>
<evidence type="ECO:0000256" key="1">
    <source>
        <dbReference type="ARBA" id="ARBA00004202"/>
    </source>
</evidence>